<keyword evidence="1" id="KW-0813">Transport</keyword>
<feature type="domain" description="RING-type" evidence="9">
    <location>
        <begin position="991"/>
        <end position="1056"/>
    </location>
</feature>
<dbReference type="GO" id="GO:0034058">
    <property type="term" value="P:endosomal vesicle fusion"/>
    <property type="evidence" value="ECO:0007669"/>
    <property type="project" value="TreeGrafter"/>
</dbReference>
<evidence type="ECO:0000313" key="13">
    <source>
        <dbReference type="Proteomes" id="UP000321570"/>
    </source>
</evidence>
<evidence type="ECO:0000313" key="11">
    <source>
        <dbReference type="EMBL" id="VUZ54160.1"/>
    </source>
</evidence>
<organism evidence="14">
    <name type="scientific">Hymenolepis diminuta</name>
    <name type="common">Rat tapeworm</name>
    <dbReference type="NCBI Taxonomy" id="6216"/>
    <lineage>
        <taxon>Eukaryota</taxon>
        <taxon>Metazoa</taxon>
        <taxon>Spiralia</taxon>
        <taxon>Lophotrochozoa</taxon>
        <taxon>Platyhelminthes</taxon>
        <taxon>Cestoda</taxon>
        <taxon>Eucestoda</taxon>
        <taxon>Cyclophyllidea</taxon>
        <taxon>Hymenolepididae</taxon>
        <taxon>Hymenolepis</taxon>
    </lineage>
</organism>
<feature type="repeat" description="CHCR" evidence="7">
    <location>
        <begin position="644"/>
        <end position="804"/>
    </location>
</feature>
<evidence type="ECO:0000313" key="10">
    <source>
        <dbReference type="EMBL" id="VDL20996.1"/>
    </source>
</evidence>
<dbReference type="SUPFAM" id="SSF57850">
    <property type="entry name" value="RING/U-box"/>
    <property type="match status" value="1"/>
</dbReference>
<evidence type="ECO:0000256" key="4">
    <source>
        <dbReference type="ARBA" id="ARBA00022927"/>
    </source>
</evidence>
<feature type="compositionally biased region" description="Polar residues" evidence="8">
    <location>
        <begin position="829"/>
        <end position="840"/>
    </location>
</feature>
<dbReference type="InterPro" id="IPR015943">
    <property type="entry name" value="WD40/YVTN_repeat-like_dom_sf"/>
</dbReference>
<dbReference type="InterPro" id="IPR000547">
    <property type="entry name" value="Clathrin_H-chain/VPS_repeat"/>
</dbReference>
<evidence type="ECO:0000256" key="1">
    <source>
        <dbReference type="ARBA" id="ARBA00022448"/>
    </source>
</evidence>
<evidence type="ECO:0000313" key="12">
    <source>
        <dbReference type="Proteomes" id="UP000274504"/>
    </source>
</evidence>
<evidence type="ECO:0000256" key="2">
    <source>
        <dbReference type="ARBA" id="ARBA00022771"/>
    </source>
</evidence>
<keyword evidence="13" id="KW-1185">Reference proteome</keyword>
<dbReference type="Pfam" id="PF23411">
    <property type="entry name" value="Beta-prop_Vps41"/>
    <property type="match status" value="1"/>
</dbReference>
<dbReference type="Proteomes" id="UP000321570">
    <property type="component" value="Unassembled WGS sequence"/>
</dbReference>
<dbReference type="PANTHER" id="PTHR12616">
    <property type="entry name" value="VACUOLAR PROTEIN SORTING VPS41"/>
    <property type="match status" value="1"/>
</dbReference>
<evidence type="ECO:0000313" key="14">
    <source>
        <dbReference type="WBParaSite" id="HDID_0000268701-mRNA-1"/>
    </source>
</evidence>
<dbReference type="Gene3D" id="1.25.40.10">
    <property type="entry name" value="Tetratricopeptide repeat domain"/>
    <property type="match status" value="1"/>
</dbReference>
<dbReference type="Pfam" id="PF23556">
    <property type="entry name" value="TPR_Vps41"/>
    <property type="match status" value="1"/>
</dbReference>
<reference evidence="14" key="1">
    <citation type="submission" date="2017-02" db="UniProtKB">
        <authorList>
            <consortium name="WormBaseParasite"/>
        </authorList>
    </citation>
    <scope>IDENTIFICATION</scope>
</reference>
<keyword evidence="2 5" id="KW-0863">Zinc-finger</keyword>
<dbReference type="InterPro" id="IPR001680">
    <property type="entry name" value="WD40_rpt"/>
</dbReference>
<proteinExistence type="predicted"/>
<dbReference type="SUPFAM" id="SSF50978">
    <property type="entry name" value="WD40 repeat-like"/>
    <property type="match status" value="1"/>
</dbReference>
<dbReference type="PROSITE" id="PS50236">
    <property type="entry name" value="CHCR"/>
    <property type="match status" value="1"/>
</dbReference>
<name>A0A0R3SDD5_HYMDI</name>
<dbReference type="GO" id="GO:0009267">
    <property type="term" value="P:cellular response to starvation"/>
    <property type="evidence" value="ECO:0007669"/>
    <property type="project" value="TreeGrafter"/>
</dbReference>
<dbReference type="InterPro" id="IPR045111">
    <property type="entry name" value="Vps41/Vps8"/>
</dbReference>
<evidence type="ECO:0000256" key="6">
    <source>
        <dbReference type="PROSITE-ProRule" id="PRU00221"/>
    </source>
</evidence>
<evidence type="ECO:0000256" key="7">
    <source>
        <dbReference type="PROSITE-ProRule" id="PRU01006"/>
    </source>
</evidence>
<evidence type="ECO:0000256" key="8">
    <source>
        <dbReference type="SAM" id="MobiDB-lite"/>
    </source>
</evidence>
<dbReference type="SMART" id="SM00299">
    <property type="entry name" value="CLH"/>
    <property type="match status" value="1"/>
</dbReference>
<dbReference type="InterPro" id="IPR057780">
    <property type="entry name" value="Beta-prop_Vps41"/>
</dbReference>
<protein>
    <submittedName>
        <fullName evidence="14">RING-type domain-containing protein</fullName>
    </submittedName>
</protein>
<dbReference type="GO" id="GO:0016236">
    <property type="term" value="P:macroautophagy"/>
    <property type="evidence" value="ECO:0007669"/>
    <property type="project" value="TreeGrafter"/>
</dbReference>
<dbReference type="SMART" id="SM00320">
    <property type="entry name" value="WD40"/>
    <property type="match status" value="2"/>
</dbReference>
<dbReference type="PROSITE" id="PS50082">
    <property type="entry name" value="WD_REPEATS_2"/>
    <property type="match status" value="1"/>
</dbReference>
<dbReference type="GO" id="GO:0005770">
    <property type="term" value="C:late endosome"/>
    <property type="evidence" value="ECO:0007669"/>
    <property type="project" value="TreeGrafter"/>
</dbReference>
<gene>
    <name evidence="10" type="ORF">HDID_LOCUS2685</name>
    <name evidence="11" type="ORF">WMSIL1_LOCUS12288</name>
</gene>
<dbReference type="WBParaSite" id="HDID_0000268701-mRNA-1">
    <property type="protein sequence ID" value="HDID_0000268701-mRNA-1"/>
    <property type="gene ID" value="HDID_0000268701"/>
</dbReference>
<feature type="region of interest" description="Disordered" evidence="8">
    <location>
        <begin position="827"/>
        <end position="871"/>
    </location>
</feature>
<dbReference type="OrthoDB" id="244107at2759"/>
<dbReference type="SMART" id="SM00184">
    <property type="entry name" value="RING"/>
    <property type="match status" value="1"/>
</dbReference>
<dbReference type="EMBL" id="CABIJS010000610">
    <property type="protein sequence ID" value="VUZ54160.1"/>
    <property type="molecule type" value="Genomic_DNA"/>
</dbReference>
<dbReference type="InterPro" id="IPR013083">
    <property type="entry name" value="Znf_RING/FYVE/PHD"/>
</dbReference>
<dbReference type="PANTHER" id="PTHR12616:SF1">
    <property type="entry name" value="VACUOLAR PROTEIN SORTING-ASSOCIATED PROTEIN 41 HOMOLOG"/>
    <property type="match status" value="1"/>
</dbReference>
<keyword evidence="2 5" id="KW-0479">Metal-binding</keyword>
<feature type="repeat" description="WD" evidence="6">
    <location>
        <begin position="69"/>
        <end position="110"/>
    </location>
</feature>
<evidence type="ECO:0000259" key="9">
    <source>
        <dbReference type="PROSITE" id="PS50089"/>
    </source>
</evidence>
<dbReference type="Gene3D" id="3.30.40.10">
    <property type="entry name" value="Zinc/RING finger domain, C3HC4 (zinc finger)"/>
    <property type="match status" value="1"/>
</dbReference>
<dbReference type="GO" id="GO:0006623">
    <property type="term" value="P:protein targeting to vacuole"/>
    <property type="evidence" value="ECO:0007669"/>
    <property type="project" value="InterPro"/>
</dbReference>
<evidence type="ECO:0000256" key="3">
    <source>
        <dbReference type="ARBA" id="ARBA00022833"/>
    </source>
</evidence>
<dbReference type="EMBL" id="UYSG01000697">
    <property type="protein sequence ID" value="VDL20996.1"/>
    <property type="molecule type" value="Genomic_DNA"/>
</dbReference>
<dbReference type="InterPro" id="IPR001841">
    <property type="entry name" value="Znf_RING"/>
</dbReference>
<dbReference type="InterPro" id="IPR036322">
    <property type="entry name" value="WD40_repeat_dom_sf"/>
</dbReference>
<dbReference type="GO" id="GO:0008270">
    <property type="term" value="F:zinc ion binding"/>
    <property type="evidence" value="ECO:0007669"/>
    <property type="project" value="UniProtKB-KW"/>
</dbReference>
<accession>A0A0R3SDD5</accession>
<keyword evidence="3" id="KW-0862">Zinc</keyword>
<dbReference type="GO" id="GO:0030897">
    <property type="term" value="C:HOPS complex"/>
    <property type="evidence" value="ECO:0007669"/>
    <property type="project" value="TreeGrafter"/>
</dbReference>
<dbReference type="Gene3D" id="2.130.10.10">
    <property type="entry name" value="YVTN repeat-like/Quinoprotein amine dehydrogenase"/>
    <property type="match status" value="1"/>
</dbReference>
<dbReference type="PROSITE" id="PS50089">
    <property type="entry name" value="ZF_RING_2"/>
    <property type="match status" value="1"/>
</dbReference>
<sequence length="1066" mass="119728">MAEVGIEAEFAIEEPSLRCRRLENDCPRCYETSEVTCFGAHYKFIVLGHKDGTVDIFDHLGHRIQNGSYKRHFRPVNQISISEDGNFVASCADDGFVCVYNLMEPEQSELINLSKPIKSIAISPKFSRTKKIIIADKKIYLYSRGPFGRRKSEQLYVPPGGVEVMSWRGNTLIWADECAVRVYNVHRKQLINFIPKTKTNSSSTLEGRPKCHLSWHSDTCFLIGWERTVQVCHIITPPLNDQSTAGDVLWTSTASNADTESIASNSTLNSTSVISSVLGVRQYVQLTVQFSLQGGDNNEGSGDIICGIASHQGRILVLLYSPRSFESLLEAQEVTEAKEEMLRVEKSPQLVLLDIGEALTATPYSTTMSDLDSMLDVDEENAFEEISREDVDVKISTGLQGLGLATISGDDTHFIYSPMDLICVQALSADDRIDWFLGQGIPRRALQIAREHQNDLVKHSPKKLGMDCLNKLLEEKNYTLAAGICNLILTDKESWEEQIYRFLHLGQLHVLVPFLSKNKELISRSTYVVILIDLLNKSPKMFLQKVSDWPPGLGLYPIDPLIAAVQEKIAPFSNQDIFAIVSQNQDVHALFRSLILLYGSSDEPEKGLEFSIKLKDMGVFDLLRRHLLPQDQTDGRFSAVVRQQIIPLCQIDTPQAISLMIDCMQELPVEFVVQELESQPKILFKYLDALHMRNPRAALPHTHRLVKLYASYAREQLLPFLRSTHQYPLNEALELCKSLNYIPETVYLLTRVGRRKDALKLLMEKGADDTFLLGNRQLTPEQRQAEVAVQAITYCLEEDTSLNSEGVAYLTSYDYPHRPHRIHCRQKTAVGSETSPLNSEENSDAESQHHESEDEDEDAEGPQGHSLSTSRETGELWRQVVLFAVDKPGFICALLKHASTEKIDPLLLLRKITPNMQIPNLKESLVNLLRNTQMQIELRRNCEAMLLKDLQDVSARLVQIQNRGIFVDVGQQQASKQVSFIGSSIGNHGLCKVCRQSLLVTVQSSNPSTSTTTVEARSVGQLHQPPLVVFRCSHVFHRSCVFKRSSGRHVVACPICVQQHVPAAAS</sequence>
<keyword evidence="4" id="KW-0653">Protein transport</keyword>
<dbReference type="InterPro" id="IPR011990">
    <property type="entry name" value="TPR-like_helical_dom_sf"/>
</dbReference>
<dbReference type="STRING" id="6216.A0A0R3SDD5"/>
<keyword evidence="6" id="KW-0853">WD repeat</keyword>
<dbReference type="AlphaFoldDB" id="A0A0R3SDD5"/>
<reference evidence="10 12" key="2">
    <citation type="submission" date="2018-11" db="EMBL/GenBank/DDBJ databases">
        <authorList>
            <consortium name="Pathogen Informatics"/>
        </authorList>
    </citation>
    <scope>NUCLEOTIDE SEQUENCE [LARGE SCALE GENOMIC DNA]</scope>
</reference>
<reference evidence="11 13" key="3">
    <citation type="submission" date="2019-07" db="EMBL/GenBank/DDBJ databases">
        <authorList>
            <person name="Jastrzebski P J."/>
            <person name="Paukszto L."/>
            <person name="Jastrzebski P J."/>
        </authorList>
    </citation>
    <scope>NUCLEOTIDE SEQUENCE [LARGE SCALE GENOMIC DNA]</scope>
    <source>
        <strain evidence="11 13">WMS-il1</strain>
    </source>
</reference>
<evidence type="ECO:0000256" key="5">
    <source>
        <dbReference type="PROSITE-ProRule" id="PRU00175"/>
    </source>
</evidence>
<dbReference type="Proteomes" id="UP000274504">
    <property type="component" value="Unassembled WGS sequence"/>
</dbReference>